<evidence type="ECO:0000313" key="1">
    <source>
        <dbReference type="EMBL" id="MDI1427975.1"/>
    </source>
</evidence>
<dbReference type="Proteomes" id="UP001160301">
    <property type="component" value="Unassembled WGS sequence"/>
</dbReference>
<dbReference type="EMBL" id="JARZHI010000001">
    <property type="protein sequence ID" value="MDI1427975.1"/>
    <property type="molecule type" value="Genomic_DNA"/>
</dbReference>
<evidence type="ECO:0000313" key="2">
    <source>
        <dbReference type="Proteomes" id="UP001160301"/>
    </source>
</evidence>
<accession>A0ABT6NI37</accession>
<comment type="caution">
    <text evidence="1">The sequence shown here is derived from an EMBL/GenBank/DDBJ whole genome shotgun (WGS) entry which is preliminary data.</text>
</comment>
<sequence length="286" mass="31814">MDLLGDPRTILQAIGCGPDVANIAEAPVLDVLHIYVTLDETDERLPKLLALLEEHGADGWDIRRDRFTDEELEAAPLLIMSYDINARVFGGPRMGTTYDMSDACKRCGAGARQTSAMIIDVEDLHKLEGRRAATTPYDDVLVDENLAAVLAESGATGLSFRGVFTAFEKRGHMQLPWRQLCATHTMPPMSPRSTGIVPDDLCCCGRSGFDTPTEIPTRLVYRAADFTEIRDINVTWEWFGDTHYEGDVGDALFAYPRFLVTPKVRRIFLDAGVTGFHWLPIHIVDE</sequence>
<reference evidence="1 2" key="1">
    <citation type="submission" date="2023-04" db="EMBL/GenBank/DDBJ databases">
        <title>The genome sequence of Polyangium sorediatum DSM14670.</title>
        <authorList>
            <person name="Zhang X."/>
        </authorList>
    </citation>
    <scope>NUCLEOTIDE SEQUENCE [LARGE SCALE GENOMIC DNA]</scope>
    <source>
        <strain evidence="1 2">DSM 14670</strain>
    </source>
</reference>
<proteinExistence type="predicted"/>
<keyword evidence="2" id="KW-1185">Reference proteome</keyword>
<gene>
    <name evidence="1" type="ORF">QHF89_00650</name>
</gene>
<name>A0ABT6NI37_9BACT</name>
<dbReference type="RefSeq" id="WP_136965159.1">
    <property type="nucleotide sequence ID" value="NZ_JARZHI010000001.1"/>
</dbReference>
<organism evidence="1 2">
    <name type="scientific">Polyangium sorediatum</name>
    <dbReference type="NCBI Taxonomy" id="889274"/>
    <lineage>
        <taxon>Bacteria</taxon>
        <taxon>Pseudomonadati</taxon>
        <taxon>Myxococcota</taxon>
        <taxon>Polyangia</taxon>
        <taxon>Polyangiales</taxon>
        <taxon>Polyangiaceae</taxon>
        <taxon>Polyangium</taxon>
    </lineage>
</organism>
<protein>
    <submittedName>
        <fullName evidence="1">Uncharacterized protein</fullName>
    </submittedName>
</protein>